<evidence type="ECO:0008006" key="5">
    <source>
        <dbReference type="Google" id="ProtNLM"/>
    </source>
</evidence>
<keyword evidence="2" id="KW-0732">Signal</keyword>
<accession>A0AA38NTH8</accession>
<keyword evidence="4" id="KW-1185">Reference proteome</keyword>
<feature type="compositionally biased region" description="Acidic residues" evidence="1">
    <location>
        <begin position="57"/>
        <end position="67"/>
    </location>
</feature>
<feature type="signal peptide" evidence="2">
    <location>
        <begin position="1"/>
        <end position="17"/>
    </location>
</feature>
<dbReference type="Proteomes" id="UP001163798">
    <property type="component" value="Unassembled WGS sequence"/>
</dbReference>
<evidence type="ECO:0000313" key="4">
    <source>
        <dbReference type="Proteomes" id="UP001163798"/>
    </source>
</evidence>
<feature type="compositionally biased region" description="Basic and acidic residues" evidence="1">
    <location>
        <begin position="43"/>
        <end position="56"/>
    </location>
</feature>
<feature type="chain" id="PRO_5041299436" description="RxLR effector protein" evidence="2">
    <location>
        <begin position="18"/>
        <end position="102"/>
    </location>
</feature>
<reference evidence="3" key="1">
    <citation type="submission" date="2022-08" db="EMBL/GenBank/DDBJ databases">
        <authorList>
            <consortium name="DOE Joint Genome Institute"/>
            <person name="Min B."/>
            <person name="Riley R."/>
            <person name="Sierra-Patev S."/>
            <person name="Naranjo-Ortiz M."/>
            <person name="Looney B."/>
            <person name="Konkel Z."/>
            <person name="Slot J.C."/>
            <person name="Sakamoto Y."/>
            <person name="Steenwyk J.L."/>
            <person name="Rokas A."/>
            <person name="Carro J."/>
            <person name="Camarero S."/>
            <person name="Ferreira P."/>
            <person name="Molpeceres G."/>
            <person name="Ruiz-Duenas F.J."/>
            <person name="Serrano A."/>
            <person name="Henrissat B."/>
            <person name="Drula E."/>
            <person name="Hughes K.W."/>
            <person name="Mata J.L."/>
            <person name="Ishikawa N.K."/>
            <person name="Vargas-Isla R."/>
            <person name="Ushijima S."/>
            <person name="Smith C.A."/>
            <person name="Ahrendt S."/>
            <person name="Andreopoulos W."/>
            <person name="He G."/>
            <person name="Labutti K."/>
            <person name="Lipzen A."/>
            <person name="Ng V."/>
            <person name="Sandor L."/>
            <person name="Barry K."/>
            <person name="Martinez A.T."/>
            <person name="Xiao Y."/>
            <person name="Gibbons J.G."/>
            <person name="Terashima K."/>
            <person name="Hibbett D.S."/>
            <person name="Grigoriev I.V."/>
        </authorList>
    </citation>
    <scope>NUCLEOTIDE SEQUENCE</scope>
    <source>
        <strain evidence="3">TFB10291</strain>
    </source>
</reference>
<dbReference type="EMBL" id="MU793246">
    <property type="protein sequence ID" value="KAJ3790869.1"/>
    <property type="molecule type" value="Genomic_DNA"/>
</dbReference>
<protein>
    <recommendedName>
        <fullName evidence="5">RxLR effector protein</fullName>
    </recommendedName>
</protein>
<proteinExistence type="predicted"/>
<evidence type="ECO:0000256" key="2">
    <source>
        <dbReference type="SAM" id="SignalP"/>
    </source>
</evidence>
<name>A0AA38NTH8_9AGAR</name>
<sequence length="102" mass="11569">MRFFIVFTTLLLSTAIAFPVPGDGKSPVHDADVALRDINSEVRGSEGRTRHGRDITDDGDFEEDFEEDNDSLARRNGIMSIIKDGKINLTQRLEYHIQNIYN</sequence>
<gene>
    <name evidence="3" type="ORF">GGU10DRAFT_370729</name>
</gene>
<feature type="region of interest" description="Disordered" evidence="1">
    <location>
        <begin position="43"/>
        <end position="67"/>
    </location>
</feature>
<dbReference type="AlphaFoldDB" id="A0AA38NTH8"/>
<organism evidence="3 4">
    <name type="scientific">Lentinula aff. detonsa</name>
    <dbReference type="NCBI Taxonomy" id="2804958"/>
    <lineage>
        <taxon>Eukaryota</taxon>
        <taxon>Fungi</taxon>
        <taxon>Dikarya</taxon>
        <taxon>Basidiomycota</taxon>
        <taxon>Agaricomycotina</taxon>
        <taxon>Agaricomycetes</taxon>
        <taxon>Agaricomycetidae</taxon>
        <taxon>Agaricales</taxon>
        <taxon>Marasmiineae</taxon>
        <taxon>Omphalotaceae</taxon>
        <taxon>Lentinula</taxon>
    </lineage>
</organism>
<evidence type="ECO:0000256" key="1">
    <source>
        <dbReference type="SAM" id="MobiDB-lite"/>
    </source>
</evidence>
<comment type="caution">
    <text evidence="3">The sequence shown here is derived from an EMBL/GenBank/DDBJ whole genome shotgun (WGS) entry which is preliminary data.</text>
</comment>
<evidence type="ECO:0000313" key="3">
    <source>
        <dbReference type="EMBL" id="KAJ3790869.1"/>
    </source>
</evidence>